<name>M3FK34_9ACTN</name>
<gene>
    <name evidence="1" type="ORF">SBD_4829</name>
</gene>
<dbReference type="EMBL" id="KB405089">
    <property type="protein sequence ID" value="EMF53285.1"/>
    <property type="molecule type" value="Genomic_DNA"/>
</dbReference>
<accession>M3FK34</accession>
<protein>
    <submittedName>
        <fullName evidence="1">Uncharacterized protein</fullName>
    </submittedName>
</protein>
<reference evidence="2" key="1">
    <citation type="journal article" date="2013" name="Genome Announc.">
        <title>Draft Genome Sequence of Streptomyces bottropensis ATCC 25435, a Bottromycin-Producing Actinomycete.</title>
        <authorList>
            <person name="Zhang H."/>
            <person name="Zhou W."/>
            <person name="Zhuang Y."/>
            <person name="Liang X."/>
            <person name="Liu T."/>
        </authorList>
    </citation>
    <scope>NUCLEOTIDE SEQUENCE [LARGE SCALE GENOMIC DNA]</scope>
    <source>
        <strain evidence="2">ATCC 25435</strain>
    </source>
</reference>
<organism evidence="1 2">
    <name type="scientific">Streptomyces bottropensis ATCC 25435</name>
    <dbReference type="NCBI Taxonomy" id="1054862"/>
    <lineage>
        <taxon>Bacteria</taxon>
        <taxon>Bacillati</taxon>
        <taxon>Actinomycetota</taxon>
        <taxon>Actinomycetes</taxon>
        <taxon>Kitasatosporales</taxon>
        <taxon>Streptomycetaceae</taxon>
        <taxon>Streptomyces</taxon>
    </lineage>
</organism>
<dbReference type="AlphaFoldDB" id="M3FK34"/>
<dbReference type="Proteomes" id="UP000030760">
    <property type="component" value="Unassembled WGS sequence"/>
</dbReference>
<evidence type="ECO:0000313" key="2">
    <source>
        <dbReference type="Proteomes" id="UP000030760"/>
    </source>
</evidence>
<evidence type="ECO:0000313" key="1">
    <source>
        <dbReference type="EMBL" id="EMF53285.1"/>
    </source>
</evidence>
<sequence>MVDARSWRPSWTDDPAGLLDVEPFLTRAPAFTGLRGSPRHMPS</sequence>
<proteinExistence type="predicted"/>